<feature type="region of interest" description="Disordered" evidence="1">
    <location>
        <begin position="1"/>
        <end position="48"/>
    </location>
</feature>
<accession>A0AAV0H9L2</accession>
<dbReference type="PANTHER" id="PTHR13408">
    <property type="entry name" value="DNA-DIRECTED RNA POLYMERASE III"/>
    <property type="match status" value="1"/>
</dbReference>
<protein>
    <recommendedName>
        <fullName evidence="4">DNA-directed RNA polymerase III subunit RPC4</fullName>
    </recommendedName>
</protein>
<proteinExistence type="predicted"/>
<keyword evidence="3" id="KW-1185">Reference proteome</keyword>
<evidence type="ECO:0000313" key="3">
    <source>
        <dbReference type="Proteomes" id="UP001154282"/>
    </source>
</evidence>
<feature type="compositionally biased region" description="Basic residues" evidence="1">
    <location>
        <begin position="9"/>
        <end position="26"/>
    </location>
</feature>
<comment type="caution">
    <text evidence="2">The sequence shown here is derived from an EMBL/GenBank/DDBJ whole genome shotgun (WGS) entry which is preliminary data.</text>
</comment>
<gene>
    <name evidence="2" type="ORF">LITE_LOCUS2884</name>
</gene>
<dbReference type="Pfam" id="PF05132">
    <property type="entry name" value="RNA_pol_Rpc4"/>
    <property type="match status" value="1"/>
</dbReference>
<dbReference type="Proteomes" id="UP001154282">
    <property type="component" value="Unassembled WGS sequence"/>
</dbReference>
<dbReference type="AlphaFoldDB" id="A0AAV0H9L2"/>
<dbReference type="InterPro" id="IPR007811">
    <property type="entry name" value="RPC4"/>
</dbReference>
<dbReference type="GO" id="GO:0042797">
    <property type="term" value="P:tRNA transcription by RNA polymerase III"/>
    <property type="evidence" value="ECO:0007669"/>
    <property type="project" value="TreeGrafter"/>
</dbReference>
<name>A0AAV0H9L2_9ROSI</name>
<reference evidence="2" key="1">
    <citation type="submission" date="2022-08" db="EMBL/GenBank/DDBJ databases">
        <authorList>
            <person name="Gutierrez-Valencia J."/>
        </authorList>
    </citation>
    <scope>NUCLEOTIDE SEQUENCE</scope>
</reference>
<sequence length="379" mass="41556">MDHDDPPANRRKLKFAPKSASQRKPRLAAPKPKTSDDGSNEDEAAKAQKLMTRFNENLKRQATRADKKAAPVEVAFGSGASPSLSIRKFGYPKAEASHVKASAAGWDSDPDAMQIDGKDEGAGHGAIDLNRQRTRKKYKEPFVRRKIQCFLFCVLKFRTRSVSATALVSFAATVLPDVLNEEEFGKDAMNSEYDENFIKHASELGLLEKSDEAKMLLFKFPPKMPYINRSIISAKGKEKVGSSSSSIQSQCSNCLSQLPEGYMGKMVVYKSGAVKLKIGDVLYDVAQGSDCTFHQQVMAVNTEAKQCSEVGEIEKHAVVSFDVDSILDSVAQGSDCTFHQQVMAVNTEAKQCSEVGEIEKHAVVSFDVDSILDSVINLD</sequence>
<evidence type="ECO:0000313" key="2">
    <source>
        <dbReference type="EMBL" id="CAI0380915.1"/>
    </source>
</evidence>
<dbReference type="PANTHER" id="PTHR13408:SF6">
    <property type="entry name" value="DNA BINDING PROTEIN"/>
    <property type="match status" value="1"/>
</dbReference>
<dbReference type="EMBL" id="CAMGYJ010000002">
    <property type="protein sequence ID" value="CAI0380915.1"/>
    <property type="molecule type" value="Genomic_DNA"/>
</dbReference>
<dbReference type="GO" id="GO:0003677">
    <property type="term" value="F:DNA binding"/>
    <property type="evidence" value="ECO:0007669"/>
    <property type="project" value="InterPro"/>
</dbReference>
<evidence type="ECO:0000256" key="1">
    <source>
        <dbReference type="SAM" id="MobiDB-lite"/>
    </source>
</evidence>
<organism evidence="2 3">
    <name type="scientific">Linum tenue</name>
    <dbReference type="NCBI Taxonomy" id="586396"/>
    <lineage>
        <taxon>Eukaryota</taxon>
        <taxon>Viridiplantae</taxon>
        <taxon>Streptophyta</taxon>
        <taxon>Embryophyta</taxon>
        <taxon>Tracheophyta</taxon>
        <taxon>Spermatophyta</taxon>
        <taxon>Magnoliopsida</taxon>
        <taxon>eudicotyledons</taxon>
        <taxon>Gunneridae</taxon>
        <taxon>Pentapetalae</taxon>
        <taxon>rosids</taxon>
        <taxon>fabids</taxon>
        <taxon>Malpighiales</taxon>
        <taxon>Linaceae</taxon>
        <taxon>Linum</taxon>
    </lineage>
</organism>
<dbReference type="GO" id="GO:0005666">
    <property type="term" value="C:RNA polymerase III complex"/>
    <property type="evidence" value="ECO:0007669"/>
    <property type="project" value="InterPro"/>
</dbReference>
<evidence type="ECO:0008006" key="4">
    <source>
        <dbReference type="Google" id="ProtNLM"/>
    </source>
</evidence>